<dbReference type="EMBL" id="CP015118">
    <property type="protein sequence ID" value="ARN23334.1"/>
    <property type="molecule type" value="Genomic_DNA"/>
</dbReference>
<dbReference type="KEGG" id="rgu:A4W93_27420"/>
<organism evidence="1 2">
    <name type="scientific">Piscinibacter gummiphilus</name>
    <dbReference type="NCBI Taxonomy" id="946333"/>
    <lineage>
        <taxon>Bacteria</taxon>
        <taxon>Pseudomonadati</taxon>
        <taxon>Pseudomonadota</taxon>
        <taxon>Betaproteobacteria</taxon>
        <taxon>Burkholderiales</taxon>
        <taxon>Sphaerotilaceae</taxon>
        <taxon>Piscinibacter</taxon>
    </lineage>
</organism>
<reference evidence="1 2" key="1">
    <citation type="submission" date="2016-04" db="EMBL/GenBank/DDBJ databases">
        <title>Complete genome sequence of natural rubber-degrading, novel Gram-negative bacterium, Rhizobacter gummiphilus strain NS21.</title>
        <authorList>
            <person name="Tabata M."/>
            <person name="Kasai D."/>
            <person name="Fukuda M."/>
        </authorList>
    </citation>
    <scope>NUCLEOTIDE SEQUENCE [LARGE SCALE GENOMIC DNA]</scope>
    <source>
        <strain evidence="1 2">NS21</strain>
    </source>
</reference>
<dbReference type="Proteomes" id="UP000193427">
    <property type="component" value="Chromosome"/>
</dbReference>
<evidence type="ECO:0000313" key="1">
    <source>
        <dbReference type="EMBL" id="ARN23334.1"/>
    </source>
</evidence>
<proteinExistence type="predicted"/>
<protein>
    <submittedName>
        <fullName evidence="1">Uncharacterized protein</fullName>
    </submittedName>
</protein>
<dbReference type="AlphaFoldDB" id="A0A1W6LGC6"/>
<name>A0A1W6LGC6_9BURK</name>
<sequence length="160" mass="16651">MRPRQRHALLGAAFAGAAWLAVFGDTTPDDAIAPAVVRDGVSEAFEATAPRRLQGRDAAPWPAATVDLFVSAAASAVSPVPPGPASEAAALPFTAIGREGQATVLLHDGEDVVQARVGTRWHGYRVVRVETERVRVREIATGHEVSLATGGPDGVFDGPP</sequence>
<dbReference type="STRING" id="946333.A4W93_27420"/>
<evidence type="ECO:0000313" key="2">
    <source>
        <dbReference type="Proteomes" id="UP000193427"/>
    </source>
</evidence>
<dbReference type="RefSeq" id="WP_085753652.1">
    <property type="nucleotide sequence ID" value="NZ_BSPR01000017.1"/>
</dbReference>
<gene>
    <name evidence="1" type="ORF">A4W93_27420</name>
</gene>
<keyword evidence="2" id="KW-1185">Reference proteome</keyword>
<accession>A0A1W6LGC6</accession>